<evidence type="ECO:0000256" key="2">
    <source>
        <dbReference type="ARBA" id="ARBA00029447"/>
    </source>
</evidence>
<accession>A0A1Y1RWT7</accession>
<feature type="region of interest" description="Disordered" evidence="4">
    <location>
        <begin position="445"/>
        <end position="478"/>
    </location>
</feature>
<keyword evidence="5" id="KW-0812">Transmembrane</keyword>
<feature type="compositionally biased region" description="Basic and acidic residues" evidence="4">
    <location>
        <begin position="733"/>
        <end position="745"/>
    </location>
</feature>
<evidence type="ECO:0000313" key="8">
    <source>
        <dbReference type="EMBL" id="ORC34693.1"/>
    </source>
</evidence>
<dbReference type="PROSITE" id="PS50885">
    <property type="entry name" value="HAMP"/>
    <property type="match status" value="1"/>
</dbReference>
<dbReference type="SMART" id="SM00304">
    <property type="entry name" value="HAMP"/>
    <property type="match status" value="1"/>
</dbReference>
<reference evidence="8 9" key="1">
    <citation type="submission" date="2017-03" db="EMBL/GenBank/DDBJ databases">
        <title>Draft Genome sequence of Marispirochaeta sp. strain JC444.</title>
        <authorList>
            <person name="Shivani Y."/>
            <person name="Subhash Y."/>
            <person name="Sasikala C."/>
            <person name="Ramana C."/>
        </authorList>
    </citation>
    <scope>NUCLEOTIDE SEQUENCE [LARGE SCALE GENOMIC DNA]</scope>
    <source>
        <strain evidence="8 9">JC444</strain>
    </source>
</reference>
<evidence type="ECO:0000259" key="6">
    <source>
        <dbReference type="PROSITE" id="PS50111"/>
    </source>
</evidence>
<dbReference type="Proteomes" id="UP000192343">
    <property type="component" value="Unassembled WGS sequence"/>
</dbReference>
<feature type="compositionally biased region" description="Polar residues" evidence="4">
    <location>
        <begin position="445"/>
        <end position="476"/>
    </location>
</feature>
<evidence type="ECO:0000256" key="1">
    <source>
        <dbReference type="ARBA" id="ARBA00022481"/>
    </source>
</evidence>
<comment type="similarity">
    <text evidence="2">Belongs to the methyl-accepting chemotaxis (MCP) protein family.</text>
</comment>
<dbReference type="CDD" id="cd11386">
    <property type="entry name" value="MCP_signal"/>
    <property type="match status" value="1"/>
</dbReference>
<organism evidence="8 9">
    <name type="scientific">Marispirochaeta aestuarii</name>
    <dbReference type="NCBI Taxonomy" id="1963862"/>
    <lineage>
        <taxon>Bacteria</taxon>
        <taxon>Pseudomonadati</taxon>
        <taxon>Spirochaetota</taxon>
        <taxon>Spirochaetia</taxon>
        <taxon>Spirochaetales</taxon>
        <taxon>Spirochaetaceae</taxon>
        <taxon>Marispirochaeta</taxon>
    </lineage>
</organism>
<keyword evidence="3" id="KW-0807">Transducer</keyword>
<feature type="domain" description="HAMP" evidence="7">
    <location>
        <begin position="337"/>
        <end position="389"/>
    </location>
</feature>
<dbReference type="EMBL" id="MWQY01000012">
    <property type="protein sequence ID" value="ORC34693.1"/>
    <property type="molecule type" value="Genomic_DNA"/>
</dbReference>
<evidence type="ECO:0000256" key="4">
    <source>
        <dbReference type="SAM" id="MobiDB-lite"/>
    </source>
</evidence>
<feature type="domain" description="Methyl-accepting transducer" evidence="6">
    <location>
        <begin position="433"/>
        <end position="662"/>
    </location>
</feature>
<dbReference type="GO" id="GO:0005886">
    <property type="term" value="C:plasma membrane"/>
    <property type="evidence" value="ECO:0007669"/>
    <property type="project" value="TreeGrafter"/>
</dbReference>
<evidence type="ECO:0000256" key="3">
    <source>
        <dbReference type="PROSITE-ProRule" id="PRU00284"/>
    </source>
</evidence>
<dbReference type="AlphaFoldDB" id="A0A1Y1RWT7"/>
<protein>
    <recommendedName>
        <fullName evidence="10">Methyl-accepting chemotaxis protein</fullName>
    </recommendedName>
</protein>
<dbReference type="InterPro" id="IPR004089">
    <property type="entry name" value="MCPsignal_dom"/>
</dbReference>
<dbReference type="Gene3D" id="1.10.287.950">
    <property type="entry name" value="Methyl-accepting chemotaxis protein"/>
    <property type="match status" value="1"/>
</dbReference>
<dbReference type="PANTHER" id="PTHR43531:SF14">
    <property type="entry name" value="METHYL-ACCEPTING CHEMOTAXIS PROTEIN I-RELATED"/>
    <property type="match status" value="1"/>
</dbReference>
<keyword evidence="9" id="KW-1185">Reference proteome</keyword>
<dbReference type="Pfam" id="PF00015">
    <property type="entry name" value="MCPsignal"/>
    <property type="match status" value="1"/>
</dbReference>
<dbReference type="RefSeq" id="WP_083051164.1">
    <property type="nucleotide sequence ID" value="NZ_MWQY01000012.1"/>
</dbReference>
<keyword evidence="5" id="KW-0472">Membrane</keyword>
<gene>
    <name evidence="8" type="ORF">B4O97_12170</name>
</gene>
<evidence type="ECO:0008006" key="10">
    <source>
        <dbReference type="Google" id="ProtNLM"/>
    </source>
</evidence>
<name>A0A1Y1RWT7_9SPIO</name>
<dbReference type="STRING" id="1963862.B4O97_12170"/>
<dbReference type="OrthoDB" id="9814363at2"/>
<feature type="region of interest" description="Disordered" evidence="4">
    <location>
        <begin position="690"/>
        <end position="745"/>
    </location>
</feature>
<feature type="transmembrane region" description="Helical" evidence="5">
    <location>
        <begin position="312"/>
        <end position="335"/>
    </location>
</feature>
<dbReference type="PANTHER" id="PTHR43531">
    <property type="entry name" value="PROTEIN ICFG"/>
    <property type="match status" value="1"/>
</dbReference>
<evidence type="ECO:0000313" key="9">
    <source>
        <dbReference type="Proteomes" id="UP000192343"/>
    </source>
</evidence>
<comment type="caution">
    <text evidence="8">The sequence shown here is derived from an EMBL/GenBank/DDBJ whole genome shotgun (WGS) entry which is preliminary data.</text>
</comment>
<dbReference type="InterPro" id="IPR051310">
    <property type="entry name" value="MCP_chemotaxis"/>
</dbReference>
<dbReference type="InterPro" id="IPR003660">
    <property type="entry name" value="HAMP_dom"/>
</dbReference>
<dbReference type="GO" id="GO:0006935">
    <property type="term" value="P:chemotaxis"/>
    <property type="evidence" value="ECO:0007669"/>
    <property type="project" value="TreeGrafter"/>
</dbReference>
<sequence length="745" mass="80594">MFKNMKMAMKMTVGFGSIILLIAVALTIILMNVKTIQTDSAALNREYVPEVRIANDVERNTLLYMYAMRGYGFTFQDSYWKEAAEAQRAVFKALDEAEILAEESVYLRKLSAGVTTAKTRLGEYRDLAEETNRVISGVTGERTVLDEAAAEFMGHCEDFLMGQSSKLSREIAAGAGSGALNERYRKISLINNIIELGNAIRISNFRGQLYIDPAIINGGVANFNTMDSLLSEIREITVEPQELQDLDDIKVAADTYKGGMQNILASYKRLAELNEGRIAAGNDALTAAQDTARAGLEGTAERTDRALSLVNLTFTIVVAGIILVILISVVIALALTRMITRALSQGVAFAGKIAQGDLDAQLDVYQRDEIGKLADALRDMLKSLQYKAEMIEYFAAGDFSRKVELASQKDGLGRSLETMRNSLNDLLGQVNVAIDQVTSGSEQVSQASQSLSQGATEQASSLEEISSSVNEVNGQSQQNAKNALEANALAKQATENAENGNSQMKGLITAMDEINASSDEIKKIVKIIDDIAFQINLLALNANVEAARAGKYGRGFAVVAEEVRNLAARAAEAVKETTVSVDKTVESIESGNHAAEATASQLEEIVGGVGKVATFLEEIAQASREQAQAVSQVTEGLDQIDQVTQANTASAEESASAAEELASQAQHLQQMIAQFTLEARTVRQLEAPKAQTYHGSGGRSSHKPVSRQSAAKRNYNDSYEVEETGIKPVDPSEVIKLDDDDFDRF</sequence>
<dbReference type="PROSITE" id="PS50111">
    <property type="entry name" value="CHEMOTAXIS_TRANSDUC_2"/>
    <property type="match status" value="1"/>
</dbReference>
<dbReference type="GO" id="GO:0007165">
    <property type="term" value="P:signal transduction"/>
    <property type="evidence" value="ECO:0007669"/>
    <property type="project" value="UniProtKB-KW"/>
</dbReference>
<proteinExistence type="inferred from homology"/>
<dbReference type="Pfam" id="PF00672">
    <property type="entry name" value="HAMP"/>
    <property type="match status" value="1"/>
</dbReference>
<keyword evidence="1" id="KW-0488">Methylation</keyword>
<dbReference type="GO" id="GO:0004888">
    <property type="term" value="F:transmembrane signaling receptor activity"/>
    <property type="evidence" value="ECO:0007669"/>
    <property type="project" value="TreeGrafter"/>
</dbReference>
<evidence type="ECO:0000256" key="5">
    <source>
        <dbReference type="SAM" id="Phobius"/>
    </source>
</evidence>
<dbReference type="SUPFAM" id="SSF58104">
    <property type="entry name" value="Methyl-accepting chemotaxis protein (MCP) signaling domain"/>
    <property type="match status" value="1"/>
</dbReference>
<dbReference type="Gene3D" id="1.10.8.500">
    <property type="entry name" value="HAMP domain in histidine kinase"/>
    <property type="match status" value="1"/>
</dbReference>
<evidence type="ECO:0000259" key="7">
    <source>
        <dbReference type="PROSITE" id="PS50885"/>
    </source>
</evidence>
<dbReference type="SMART" id="SM00283">
    <property type="entry name" value="MA"/>
    <property type="match status" value="1"/>
</dbReference>
<dbReference type="CDD" id="cd06225">
    <property type="entry name" value="HAMP"/>
    <property type="match status" value="1"/>
</dbReference>
<keyword evidence="5" id="KW-1133">Transmembrane helix</keyword>